<comment type="similarity">
    <text evidence="1">Belongs to the LysR transcriptional regulatory family.</text>
</comment>
<keyword evidence="3" id="KW-0238">DNA-binding</keyword>
<dbReference type="EMBL" id="ANFO01000044">
    <property type="protein sequence ID" value="KGQ13352.1"/>
    <property type="molecule type" value="Genomic_DNA"/>
</dbReference>
<evidence type="ECO:0000256" key="1">
    <source>
        <dbReference type="ARBA" id="ARBA00009437"/>
    </source>
</evidence>
<dbReference type="InterPro" id="IPR005119">
    <property type="entry name" value="LysR_subst-bd"/>
</dbReference>
<dbReference type="PRINTS" id="PR00039">
    <property type="entry name" value="HTHLYSR"/>
</dbReference>
<proteinExistence type="inferred from homology"/>
<feature type="domain" description="HTH lysR-type" evidence="5">
    <location>
        <begin position="12"/>
        <end position="71"/>
    </location>
</feature>
<evidence type="ECO:0000313" key="6">
    <source>
        <dbReference type="EMBL" id="KGQ13352.1"/>
    </source>
</evidence>
<name>A0A0A2W3W2_BEABA</name>
<dbReference type="GO" id="GO:0003700">
    <property type="term" value="F:DNA-binding transcription factor activity"/>
    <property type="evidence" value="ECO:0007669"/>
    <property type="project" value="InterPro"/>
</dbReference>
<dbReference type="PROSITE" id="PS50931">
    <property type="entry name" value="HTH_LYSR"/>
    <property type="match status" value="1"/>
</dbReference>
<keyword evidence="4" id="KW-0804">Transcription</keyword>
<sequence length="307" mass="34119">MPGISYMNLSGHNLALLASLNTLLEECNVTRAAEKLNISQPALSAQLARLRDLFEDQLLIPAQSGRGMVRTSLGSHLREPLRRALQTLEEVVAQQPEFDPARAHRTFTLGANDNAAAIIAPRLIKLTRDAGWHHIRFAFIAPQTNRLQSQLETGEIDIALTSRDAVPGAQQLPLVDEAFQLAQRKGHPRGNEPLTLESYASLEHILVSGQGGGFRGFIDDLLADQGLARRVGVSVQFYSLVPLILQNSDLVCTLPARFLSRYHEVLDSFPLPFDVRHFSLYATWHRRFDDDAAHRWLRAQLQASVAA</sequence>
<dbReference type="HOGENOM" id="CLU_039613_39_3_1"/>
<dbReference type="GO" id="GO:0003677">
    <property type="term" value="F:DNA binding"/>
    <property type="evidence" value="ECO:0007669"/>
    <property type="project" value="UniProtKB-KW"/>
</dbReference>
<dbReference type="SUPFAM" id="SSF46785">
    <property type="entry name" value="Winged helix' DNA-binding domain"/>
    <property type="match status" value="1"/>
</dbReference>
<dbReference type="Pfam" id="PF00126">
    <property type="entry name" value="HTH_1"/>
    <property type="match status" value="1"/>
</dbReference>
<comment type="caution">
    <text evidence="6">The sequence shown here is derived from an EMBL/GenBank/DDBJ whole genome shotgun (WGS) entry which is preliminary data.</text>
</comment>
<dbReference type="Proteomes" id="UP000030106">
    <property type="component" value="Unassembled WGS sequence"/>
</dbReference>
<dbReference type="InterPro" id="IPR037402">
    <property type="entry name" value="YidZ_PBP2"/>
</dbReference>
<dbReference type="Gene3D" id="1.10.10.10">
    <property type="entry name" value="Winged helix-like DNA-binding domain superfamily/Winged helix DNA-binding domain"/>
    <property type="match status" value="1"/>
</dbReference>
<accession>A0A0A2W3W2</accession>
<evidence type="ECO:0000313" key="7">
    <source>
        <dbReference type="Proteomes" id="UP000030106"/>
    </source>
</evidence>
<dbReference type="PANTHER" id="PTHR30118:SF15">
    <property type="entry name" value="TRANSCRIPTIONAL REGULATORY PROTEIN"/>
    <property type="match status" value="1"/>
</dbReference>
<keyword evidence="2" id="KW-0805">Transcription regulation</keyword>
<evidence type="ECO:0000256" key="3">
    <source>
        <dbReference type="ARBA" id="ARBA00023125"/>
    </source>
</evidence>
<dbReference type="InterPro" id="IPR036390">
    <property type="entry name" value="WH_DNA-bd_sf"/>
</dbReference>
<organism evidence="6 7">
    <name type="scientific">Beauveria bassiana D1-5</name>
    <dbReference type="NCBI Taxonomy" id="1245745"/>
    <lineage>
        <taxon>Eukaryota</taxon>
        <taxon>Fungi</taxon>
        <taxon>Dikarya</taxon>
        <taxon>Ascomycota</taxon>
        <taxon>Pezizomycotina</taxon>
        <taxon>Sordariomycetes</taxon>
        <taxon>Hypocreomycetidae</taxon>
        <taxon>Hypocreales</taxon>
        <taxon>Cordycipitaceae</taxon>
        <taxon>Beauveria</taxon>
    </lineage>
</organism>
<evidence type="ECO:0000259" key="5">
    <source>
        <dbReference type="PROSITE" id="PS50931"/>
    </source>
</evidence>
<evidence type="ECO:0000256" key="4">
    <source>
        <dbReference type="ARBA" id="ARBA00023163"/>
    </source>
</evidence>
<dbReference type="Gene3D" id="3.40.190.10">
    <property type="entry name" value="Periplasmic binding protein-like II"/>
    <property type="match status" value="2"/>
</dbReference>
<dbReference type="STRING" id="1245745.A0A0A2W3W2"/>
<dbReference type="PANTHER" id="PTHR30118">
    <property type="entry name" value="HTH-TYPE TRANSCRIPTIONAL REGULATOR LEUO-RELATED"/>
    <property type="match status" value="1"/>
</dbReference>
<dbReference type="AlphaFoldDB" id="A0A0A2W3W2"/>
<gene>
    <name evidence="6" type="ORF">BBAD15_g888</name>
</gene>
<reference evidence="6 7" key="1">
    <citation type="submission" date="2012-10" db="EMBL/GenBank/DDBJ databases">
        <title>Genome sequencing and analysis of entomopathogenic fungi Beauveria bassiana D1-5.</title>
        <authorList>
            <person name="Li Q."/>
            <person name="Wang L."/>
            <person name="Zhang Z."/>
            <person name="Wang Q."/>
            <person name="Ren J."/>
            <person name="Wang M."/>
            <person name="Xu W."/>
            <person name="Wang J."/>
            <person name="Lu Y."/>
            <person name="Du Q."/>
            <person name="Sun Z."/>
        </authorList>
    </citation>
    <scope>NUCLEOTIDE SEQUENCE [LARGE SCALE GENOMIC DNA]</scope>
    <source>
        <strain evidence="6 7">D1-5</strain>
    </source>
</reference>
<dbReference type="CDD" id="cd08417">
    <property type="entry name" value="PBP2_Nitroaromatics_like"/>
    <property type="match status" value="1"/>
</dbReference>
<dbReference type="InterPro" id="IPR050389">
    <property type="entry name" value="LysR-type_TF"/>
</dbReference>
<dbReference type="Pfam" id="PF03466">
    <property type="entry name" value="LysR_substrate"/>
    <property type="match status" value="1"/>
</dbReference>
<dbReference type="InterPro" id="IPR036388">
    <property type="entry name" value="WH-like_DNA-bd_sf"/>
</dbReference>
<protein>
    <submittedName>
        <fullName evidence="6">HTH-type transcriptional activator nahR</fullName>
    </submittedName>
</protein>
<dbReference type="InterPro" id="IPR000847">
    <property type="entry name" value="LysR_HTH_N"/>
</dbReference>
<evidence type="ECO:0000256" key="2">
    <source>
        <dbReference type="ARBA" id="ARBA00023015"/>
    </source>
</evidence>
<dbReference type="SUPFAM" id="SSF53850">
    <property type="entry name" value="Periplasmic binding protein-like II"/>
    <property type="match status" value="1"/>
</dbReference>